<evidence type="ECO:0000313" key="4">
    <source>
        <dbReference type="Proteomes" id="UP000294901"/>
    </source>
</evidence>
<dbReference type="SMART" id="SM00754">
    <property type="entry name" value="CHRD"/>
    <property type="match status" value="1"/>
</dbReference>
<name>A0A4R6JL84_9ACTN</name>
<keyword evidence="4" id="KW-1185">Reference proteome</keyword>
<evidence type="ECO:0000313" key="3">
    <source>
        <dbReference type="EMBL" id="TDO37054.1"/>
    </source>
</evidence>
<proteinExistence type="predicted"/>
<dbReference type="EMBL" id="SNWR01000001">
    <property type="protein sequence ID" value="TDO37054.1"/>
    <property type="molecule type" value="Genomic_DNA"/>
</dbReference>
<dbReference type="Pfam" id="PF07452">
    <property type="entry name" value="CHRD"/>
    <property type="match status" value="2"/>
</dbReference>
<organism evidence="3 4">
    <name type="scientific">Paractinoplanes brasiliensis</name>
    <dbReference type="NCBI Taxonomy" id="52695"/>
    <lineage>
        <taxon>Bacteria</taxon>
        <taxon>Bacillati</taxon>
        <taxon>Actinomycetota</taxon>
        <taxon>Actinomycetes</taxon>
        <taxon>Micromonosporales</taxon>
        <taxon>Micromonosporaceae</taxon>
        <taxon>Paractinoplanes</taxon>
    </lineage>
</organism>
<evidence type="ECO:0000259" key="2">
    <source>
        <dbReference type="SMART" id="SM00754"/>
    </source>
</evidence>
<protein>
    <submittedName>
        <fullName evidence="3">CHRD domain-containing protein</fullName>
    </submittedName>
</protein>
<reference evidence="3 4" key="1">
    <citation type="submission" date="2019-03" db="EMBL/GenBank/DDBJ databases">
        <title>Sequencing the genomes of 1000 actinobacteria strains.</title>
        <authorList>
            <person name="Klenk H.-P."/>
        </authorList>
    </citation>
    <scope>NUCLEOTIDE SEQUENCE [LARGE SCALE GENOMIC DNA]</scope>
    <source>
        <strain evidence="3 4">DSM 43805</strain>
    </source>
</reference>
<accession>A0A4R6JL84</accession>
<evidence type="ECO:0000256" key="1">
    <source>
        <dbReference type="SAM" id="MobiDB-lite"/>
    </source>
</evidence>
<sequence>MAALGTPASAHEGHGPAAATGQQTRPAETAPEPSLAEGVERSRQRAFYFAATMSGDQEVPTEGGPAVGDPDGRATTVVRVQGNRVSFVASWRNQQAATLFHLHEGRRGQNGDVRVTLLSAALPETVTSVAGVARIDDARITEPTLGHIHRGQRGANGDVVVPLFTTEIPDGVVAVSGSVPVKDAGLLREIKDRPRDFYLNLHTEEQPGGAVRGQLFARR</sequence>
<dbReference type="RefSeq" id="WP_133871729.1">
    <property type="nucleotide sequence ID" value="NZ_BOMD01000100.1"/>
</dbReference>
<feature type="domain" description="CHRD" evidence="2">
    <location>
        <begin position="47"/>
        <end position="217"/>
    </location>
</feature>
<feature type="region of interest" description="Disordered" evidence="1">
    <location>
        <begin position="1"/>
        <end position="40"/>
    </location>
</feature>
<dbReference type="OrthoDB" id="8901345at2"/>
<dbReference type="InterPro" id="IPR010895">
    <property type="entry name" value="CHRD"/>
</dbReference>
<dbReference type="Proteomes" id="UP000294901">
    <property type="component" value="Unassembled WGS sequence"/>
</dbReference>
<comment type="caution">
    <text evidence="3">The sequence shown here is derived from an EMBL/GenBank/DDBJ whole genome shotgun (WGS) entry which is preliminary data.</text>
</comment>
<dbReference type="AlphaFoldDB" id="A0A4R6JL84"/>
<gene>
    <name evidence="3" type="ORF">C8E87_0649</name>
</gene>